<dbReference type="InterPro" id="IPR009688">
    <property type="entry name" value="FAM210A/B-like_dom"/>
</dbReference>
<dbReference type="GO" id="GO:0005739">
    <property type="term" value="C:mitochondrion"/>
    <property type="evidence" value="ECO:0007669"/>
    <property type="project" value="TreeGrafter"/>
</dbReference>
<proteinExistence type="predicted"/>
<dbReference type="PhylomeDB" id="A0A061APH4"/>
<evidence type="ECO:0000313" key="2">
    <source>
        <dbReference type="EMBL" id="CDR37281.1"/>
    </source>
</evidence>
<dbReference type="OrthoDB" id="426386at2759"/>
<dbReference type="InterPro" id="IPR045866">
    <property type="entry name" value="FAM210A/B-like"/>
</dbReference>
<evidence type="ECO:0000259" key="1">
    <source>
        <dbReference type="Pfam" id="PF06916"/>
    </source>
</evidence>
<sequence length="228" mass="25894">MFSRFATLGLRRGMFAGFKPQMAAQRQNMYNQFKENFRYKSFRFQSTQSAKKPTGIKALMQEYGYSALGVYLLLSAIDFPLCFLLVHSYGVDNVKLYQTKVMNWIKEKTGLGTPKQLPTPGELSQETKPEEEKTLWDGAIITEAIVAYALHKSLIFIRVPITAAILPSFVAQLRRWGFHIGNQKMTTIAQHAKDKATNAVVNKAQAVASNPKFGRPANKKNKWTSWFF</sequence>
<dbReference type="Pfam" id="PF06916">
    <property type="entry name" value="FAM210A-B_dom"/>
    <property type="match status" value="1"/>
</dbReference>
<dbReference type="EMBL" id="LK052886">
    <property type="protein sequence ID" value="CDR37281.1"/>
    <property type="molecule type" value="Genomic_DNA"/>
</dbReference>
<protein>
    <submittedName>
        <fullName evidence="2">CYFA0S01e09186g1_1</fullName>
    </submittedName>
</protein>
<accession>A0A061APH4</accession>
<dbReference type="PANTHER" id="PTHR21377:SF0">
    <property type="entry name" value="PROTEIN FAM210B, MITOCHONDRIAL"/>
    <property type="match status" value="1"/>
</dbReference>
<name>A0A061APH4_CYBFA</name>
<feature type="domain" description="DUF1279" evidence="1">
    <location>
        <begin position="56"/>
        <end position="167"/>
    </location>
</feature>
<organism evidence="2">
    <name type="scientific">Cyberlindnera fabianii</name>
    <name type="common">Yeast</name>
    <name type="synonym">Hansenula fabianii</name>
    <dbReference type="NCBI Taxonomy" id="36022"/>
    <lineage>
        <taxon>Eukaryota</taxon>
        <taxon>Fungi</taxon>
        <taxon>Dikarya</taxon>
        <taxon>Ascomycota</taxon>
        <taxon>Saccharomycotina</taxon>
        <taxon>Saccharomycetes</taxon>
        <taxon>Phaffomycetales</taxon>
        <taxon>Phaffomycetaceae</taxon>
        <taxon>Cyberlindnera</taxon>
    </lineage>
</organism>
<gene>
    <name evidence="2" type="ORF">CYFA0S_01e09186g</name>
</gene>
<dbReference type="PANTHER" id="PTHR21377">
    <property type="entry name" value="PROTEIN FAM210B, MITOCHONDRIAL"/>
    <property type="match status" value="1"/>
</dbReference>
<reference evidence="2" key="1">
    <citation type="journal article" date="2014" name="Genome Announc.">
        <title>Genome sequence of the yeast Cyberlindnera fabianii (Hansenula fabianii).</title>
        <authorList>
            <person name="Freel K.C."/>
            <person name="Sarilar V."/>
            <person name="Neuveglise C."/>
            <person name="Devillers H."/>
            <person name="Friedrich A."/>
            <person name="Schacherer J."/>
        </authorList>
    </citation>
    <scope>NUCLEOTIDE SEQUENCE</scope>
    <source>
        <strain evidence="2">YJS4271</strain>
    </source>
</reference>
<dbReference type="VEuPathDB" id="FungiDB:BON22_0434"/>
<dbReference type="AlphaFoldDB" id="A0A061APH4"/>